<comment type="subcellular location">
    <subcellularLocation>
        <location evidence="6">Cell membrane</location>
        <topology evidence="6">Multi-pass membrane protein</topology>
    </subcellularLocation>
    <subcellularLocation>
        <location evidence="1">Membrane</location>
    </subcellularLocation>
</comment>
<dbReference type="PANTHER" id="PTHR23427">
    <property type="entry name" value="SURFEIT LOCUS PROTEIN"/>
    <property type="match status" value="1"/>
</dbReference>
<evidence type="ECO:0000256" key="3">
    <source>
        <dbReference type="ARBA" id="ARBA00022692"/>
    </source>
</evidence>
<dbReference type="CDD" id="cd06662">
    <property type="entry name" value="SURF1"/>
    <property type="match status" value="1"/>
</dbReference>
<evidence type="ECO:0000256" key="2">
    <source>
        <dbReference type="ARBA" id="ARBA00007165"/>
    </source>
</evidence>
<reference evidence="7 8" key="1">
    <citation type="submission" date="2023-04" db="EMBL/GenBank/DDBJ databases">
        <title>Jannaschia ovalis sp. nov., a marine bacterium isolated from sea tidal flat.</title>
        <authorList>
            <person name="Kwon D.Y."/>
            <person name="Kim J.-J."/>
        </authorList>
    </citation>
    <scope>NUCLEOTIDE SEQUENCE [LARGE SCALE GENOMIC DNA]</scope>
    <source>
        <strain evidence="7 8">GRR-S6-38</strain>
    </source>
</reference>
<comment type="caution">
    <text evidence="6">Lacks conserved residue(s) required for the propagation of feature annotation.</text>
</comment>
<dbReference type="EMBL" id="CP122537">
    <property type="protein sequence ID" value="WGH79895.1"/>
    <property type="molecule type" value="Genomic_DNA"/>
</dbReference>
<dbReference type="Pfam" id="PF02104">
    <property type="entry name" value="SURF1"/>
    <property type="match status" value="1"/>
</dbReference>
<keyword evidence="3 6" id="KW-0812">Transmembrane</keyword>
<evidence type="ECO:0000256" key="5">
    <source>
        <dbReference type="ARBA" id="ARBA00023136"/>
    </source>
</evidence>
<dbReference type="PROSITE" id="PS50895">
    <property type="entry name" value="SURF1"/>
    <property type="match status" value="1"/>
</dbReference>
<sequence>MRFVIPLLFGILGCAVLIGLGVWQLQRLEWKNSLIAEIAGRVAADPEPLTALEGLDPEEDRFRPVTLSGEITGAPLRVLGAWRGGGSGYRIVVPFAADAGPLLIDLGVVPLDADEVALPAGRVAVTGNLDWPDDANSGTPEPDGTTWFARDPAAMADLLGTAPVMVVARATDPALAPTPVPVGIEGIRNSHLGYAIQWFGLGLVWAGMTAFFLWRIRRRTT</sequence>
<proteinExistence type="inferred from homology"/>
<evidence type="ECO:0000313" key="8">
    <source>
        <dbReference type="Proteomes" id="UP001243420"/>
    </source>
</evidence>
<name>A0ABY8LID1_9RHOB</name>
<keyword evidence="5 6" id="KW-0472">Membrane</keyword>
<accession>A0ABY8LID1</accession>
<dbReference type="RefSeq" id="WP_279966887.1">
    <property type="nucleotide sequence ID" value="NZ_CP122537.1"/>
</dbReference>
<evidence type="ECO:0000256" key="6">
    <source>
        <dbReference type="RuleBase" id="RU363076"/>
    </source>
</evidence>
<keyword evidence="6" id="KW-1003">Cell membrane</keyword>
<comment type="similarity">
    <text evidence="2 6">Belongs to the SURF1 family.</text>
</comment>
<dbReference type="PANTHER" id="PTHR23427:SF2">
    <property type="entry name" value="SURFEIT LOCUS PROTEIN 1"/>
    <property type="match status" value="1"/>
</dbReference>
<keyword evidence="8" id="KW-1185">Reference proteome</keyword>
<feature type="transmembrane region" description="Helical" evidence="6">
    <location>
        <begin position="195"/>
        <end position="214"/>
    </location>
</feature>
<gene>
    <name evidence="7" type="ORF">P8627_06435</name>
</gene>
<dbReference type="Proteomes" id="UP001243420">
    <property type="component" value="Chromosome"/>
</dbReference>
<evidence type="ECO:0000256" key="1">
    <source>
        <dbReference type="ARBA" id="ARBA00004370"/>
    </source>
</evidence>
<evidence type="ECO:0000256" key="4">
    <source>
        <dbReference type="ARBA" id="ARBA00022989"/>
    </source>
</evidence>
<dbReference type="InterPro" id="IPR002994">
    <property type="entry name" value="Surf1/Shy1"/>
</dbReference>
<organism evidence="7 8">
    <name type="scientific">Jannaschia ovalis</name>
    <dbReference type="NCBI Taxonomy" id="3038773"/>
    <lineage>
        <taxon>Bacteria</taxon>
        <taxon>Pseudomonadati</taxon>
        <taxon>Pseudomonadota</taxon>
        <taxon>Alphaproteobacteria</taxon>
        <taxon>Rhodobacterales</taxon>
        <taxon>Roseobacteraceae</taxon>
        <taxon>Jannaschia</taxon>
    </lineage>
</organism>
<evidence type="ECO:0000313" key="7">
    <source>
        <dbReference type="EMBL" id="WGH79895.1"/>
    </source>
</evidence>
<dbReference type="InterPro" id="IPR045214">
    <property type="entry name" value="Surf1/Surf4"/>
</dbReference>
<keyword evidence="4 6" id="KW-1133">Transmembrane helix</keyword>
<protein>
    <recommendedName>
        <fullName evidence="6">SURF1-like protein</fullName>
    </recommendedName>
</protein>